<evidence type="ECO:0000256" key="3">
    <source>
        <dbReference type="ARBA" id="ARBA00022576"/>
    </source>
</evidence>
<dbReference type="Pfam" id="PF00202">
    <property type="entry name" value="Aminotran_3"/>
    <property type="match status" value="1"/>
</dbReference>
<dbReference type="EMBL" id="JWZX01001328">
    <property type="protein sequence ID" value="KOO34104.1"/>
    <property type="molecule type" value="Genomic_DNA"/>
</dbReference>
<comment type="similarity">
    <text evidence="2 6">Belongs to the class-III pyridoxal-phosphate-dependent aminotransferase family.</text>
</comment>
<keyword evidence="3 8" id="KW-0032">Aminotransferase</keyword>
<evidence type="ECO:0000256" key="1">
    <source>
        <dbReference type="ARBA" id="ARBA00001933"/>
    </source>
</evidence>
<evidence type="ECO:0000313" key="9">
    <source>
        <dbReference type="Proteomes" id="UP000037460"/>
    </source>
</evidence>
<feature type="region of interest" description="Disordered" evidence="7">
    <location>
        <begin position="466"/>
        <end position="487"/>
    </location>
</feature>
<feature type="compositionally biased region" description="Acidic residues" evidence="7">
    <location>
        <begin position="399"/>
        <end position="409"/>
    </location>
</feature>
<evidence type="ECO:0000256" key="2">
    <source>
        <dbReference type="ARBA" id="ARBA00008954"/>
    </source>
</evidence>
<dbReference type="InterPro" id="IPR005814">
    <property type="entry name" value="Aminotrans_3"/>
</dbReference>
<dbReference type="PROSITE" id="PS50096">
    <property type="entry name" value="IQ"/>
    <property type="match status" value="1"/>
</dbReference>
<dbReference type="Gene3D" id="3.40.640.10">
    <property type="entry name" value="Type I PLP-dependent aspartate aminotransferase-like (Major domain)"/>
    <property type="match status" value="1"/>
</dbReference>
<name>A0A0M0K5M4_9EUKA</name>
<dbReference type="InterPro" id="IPR015424">
    <property type="entry name" value="PyrdxlP-dep_Trfase"/>
</dbReference>
<reference evidence="9" key="1">
    <citation type="journal article" date="2015" name="PLoS Genet.">
        <title>Genome Sequence and Transcriptome Analyses of Chrysochromulina tobin: Metabolic Tools for Enhanced Algal Fitness in the Prominent Order Prymnesiales (Haptophyceae).</title>
        <authorList>
            <person name="Hovde B.T."/>
            <person name="Deodato C.R."/>
            <person name="Hunsperger H.M."/>
            <person name="Ryken S.A."/>
            <person name="Yost W."/>
            <person name="Jha R.K."/>
            <person name="Patterson J."/>
            <person name="Monnat R.J. Jr."/>
            <person name="Barlow S.B."/>
            <person name="Starkenburg S.R."/>
            <person name="Cattolico R.A."/>
        </authorList>
    </citation>
    <scope>NUCLEOTIDE SEQUENCE</scope>
    <source>
        <strain evidence="9">CCMP291</strain>
    </source>
</reference>
<comment type="caution">
    <text evidence="8">The sequence shown here is derived from an EMBL/GenBank/DDBJ whole genome shotgun (WGS) entry which is preliminary data.</text>
</comment>
<dbReference type="GO" id="GO:0042802">
    <property type="term" value="F:identical protein binding"/>
    <property type="evidence" value="ECO:0007669"/>
    <property type="project" value="TreeGrafter"/>
</dbReference>
<dbReference type="AlphaFoldDB" id="A0A0M0K5M4"/>
<dbReference type="SUPFAM" id="SSF53383">
    <property type="entry name" value="PLP-dependent transferases"/>
    <property type="match status" value="1"/>
</dbReference>
<accession>A0A0M0K5M4</accession>
<protein>
    <submittedName>
        <fullName evidence="8">Diaminobutyrate-pyruvate aminotransferase</fullName>
    </submittedName>
</protein>
<evidence type="ECO:0000313" key="8">
    <source>
        <dbReference type="EMBL" id="KOO34104.1"/>
    </source>
</evidence>
<proteinExistence type="inferred from homology"/>
<comment type="cofactor">
    <cofactor evidence="1">
        <name>pyridoxal 5'-phosphate</name>
        <dbReference type="ChEBI" id="CHEBI:597326"/>
    </cofactor>
</comment>
<evidence type="ECO:0000256" key="4">
    <source>
        <dbReference type="ARBA" id="ARBA00022679"/>
    </source>
</evidence>
<evidence type="ECO:0000256" key="5">
    <source>
        <dbReference type="ARBA" id="ARBA00022898"/>
    </source>
</evidence>
<evidence type="ECO:0000256" key="6">
    <source>
        <dbReference type="RuleBase" id="RU003560"/>
    </source>
</evidence>
<keyword evidence="8" id="KW-0670">Pyruvate</keyword>
<dbReference type="GO" id="GO:0030170">
    <property type="term" value="F:pyridoxal phosphate binding"/>
    <property type="evidence" value="ECO:0007669"/>
    <property type="project" value="InterPro"/>
</dbReference>
<dbReference type="InterPro" id="IPR015421">
    <property type="entry name" value="PyrdxlP-dep_Trfase_major"/>
</dbReference>
<dbReference type="PANTHER" id="PTHR11986">
    <property type="entry name" value="AMINOTRANSFERASE CLASS III"/>
    <property type="match status" value="1"/>
</dbReference>
<organism evidence="8 9">
    <name type="scientific">Chrysochromulina tobinii</name>
    <dbReference type="NCBI Taxonomy" id="1460289"/>
    <lineage>
        <taxon>Eukaryota</taxon>
        <taxon>Haptista</taxon>
        <taxon>Haptophyta</taxon>
        <taxon>Prymnesiophyceae</taxon>
        <taxon>Prymnesiales</taxon>
        <taxon>Chrysochromulinaceae</taxon>
        <taxon>Chrysochromulina</taxon>
    </lineage>
</organism>
<dbReference type="Gene3D" id="3.90.1150.10">
    <property type="entry name" value="Aspartate Aminotransferase, domain 1"/>
    <property type="match status" value="1"/>
</dbReference>
<dbReference type="InterPro" id="IPR015422">
    <property type="entry name" value="PyrdxlP-dep_Trfase_small"/>
</dbReference>
<dbReference type="Proteomes" id="UP000037460">
    <property type="component" value="Unassembled WGS sequence"/>
</dbReference>
<dbReference type="PANTHER" id="PTHR11986:SF79">
    <property type="entry name" value="ACETYLORNITHINE AMINOTRANSFERASE, MITOCHONDRIAL"/>
    <property type="match status" value="1"/>
</dbReference>
<dbReference type="InterPro" id="IPR050103">
    <property type="entry name" value="Class-III_PLP-dep_AT"/>
</dbReference>
<keyword evidence="5 6" id="KW-0663">Pyridoxal phosphate</keyword>
<dbReference type="OrthoDB" id="5419315at2759"/>
<keyword evidence="9" id="KW-1185">Reference proteome</keyword>
<gene>
    <name evidence="8" type="ORF">Ctob_013352</name>
</gene>
<sequence length="499" mass="51417">MASSSPVAAAAPAATAPFGTEEPVVPVVLVVEGAEHGQSWLLRGLPTGSVHVHVLPASVYEDVEALPWLLEHFTTPSWAAGAGVAEAEEGAVSSSSFSPSPLYTRTRAPPARRRCAVAALLIEPVSGQTGACLTPSVATALQAACDAYGVPIISDETRAALGRCGPLLCGFALGLHAHVVTVGEALGAGYASVAAVMYDTDAFAAVRAFPSTSTMANDNLGSHMGLAVLAELQRTAADVRLAAERFERAVRGALKGNPAVRAVRGRGLLLGVTFSTAAMAKLRVVAAEGIETAVVGGALGERAPPAALLLHVYLLRAHSMRSRPSGVDPATLMVELPAVATDESIARVSAALKYVADLLRREAFGVVLACWLMPWLGVQSSTPTRNSPLMLNQAVEPLGGDDGDDDDEMASAHASAQQEAAAKLQAVGRGKADRAMVADMKDEKAAGEASLASLASLRTTSMAVQQPGWEQGSPGPGWIAWTNPRGSPTTAGWGAAYRM</sequence>
<feature type="region of interest" description="Disordered" evidence="7">
    <location>
        <begin position="397"/>
        <end position="419"/>
    </location>
</feature>
<dbReference type="GO" id="GO:0008483">
    <property type="term" value="F:transaminase activity"/>
    <property type="evidence" value="ECO:0007669"/>
    <property type="project" value="UniProtKB-KW"/>
</dbReference>
<evidence type="ECO:0000256" key="7">
    <source>
        <dbReference type="SAM" id="MobiDB-lite"/>
    </source>
</evidence>
<keyword evidence="4 8" id="KW-0808">Transferase</keyword>